<dbReference type="AlphaFoldDB" id="A0A2S6HWT1"/>
<feature type="transmembrane region" description="Helical" evidence="1">
    <location>
        <begin position="54"/>
        <end position="76"/>
    </location>
</feature>
<evidence type="ECO:0000313" key="2">
    <source>
        <dbReference type="EMBL" id="PPK82462.1"/>
    </source>
</evidence>
<dbReference type="OrthoDB" id="1701981at2"/>
<organism evidence="2 3">
    <name type="scientific">Lacrimispora xylanisolvens</name>
    <dbReference type="NCBI Taxonomy" id="384636"/>
    <lineage>
        <taxon>Bacteria</taxon>
        <taxon>Bacillati</taxon>
        <taxon>Bacillota</taxon>
        <taxon>Clostridia</taxon>
        <taxon>Lachnospirales</taxon>
        <taxon>Lachnospiraceae</taxon>
        <taxon>Lacrimispora</taxon>
    </lineage>
</organism>
<name>A0A2S6HWT1_9FIRM</name>
<dbReference type="RefSeq" id="WP_104434938.1">
    <property type="nucleotide sequence ID" value="NZ_PTJA01000002.1"/>
</dbReference>
<evidence type="ECO:0000256" key="1">
    <source>
        <dbReference type="SAM" id="Phobius"/>
    </source>
</evidence>
<sequence>MKVNKLGFLSILALLGFMGFTVSAPFFGFFGFAQYVRYFFVTPDEMFQQNVTKAAGFGFFSGAGVTSLAIALHFLFPAILPVNIALISCYVVSMVCFTISLVVLEINEQREMGTWH</sequence>
<keyword evidence="1" id="KW-0472">Membrane</keyword>
<evidence type="ECO:0000313" key="3">
    <source>
        <dbReference type="Proteomes" id="UP000237749"/>
    </source>
</evidence>
<keyword evidence="1" id="KW-1133">Transmembrane helix</keyword>
<reference evidence="2 3" key="1">
    <citation type="submission" date="2018-02" db="EMBL/GenBank/DDBJ databases">
        <title>Genomic Encyclopedia of Archaeal and Bacterial Type Strains, Phase II (KMG-II): from individual species to whole genera.</title>
        <authorList>
            <person name="Goeker M."/>
        </authorList>
    </citation>
    <scope>NUCLEOTIDE SEQUENCE [LARGE SCALE GENOMIC DNA]</scope>
    <source>
        <strain evidence="2 3">DSM 3808</strain>
    </source>
</reference>
<comment type="caution">
    <text evidence="2">The sequence shown here is derived from an EMBL/GenBank/DDBJ whole genome shotgun (WGS) entry which is preliminary data.</text>
</comment>
<protein>
    <submittedName>
        <fullName evidence="2">Uncharacterized protein DUF3796</fullName>
    </submittedName>
</protein>
<proteinExistence type="predicted"/>
<keyword evidence="3" id="KW-1185">Reference proteome</keyword>
<keyword evidence="1" id="KW-0812">Transmembrane</keyword>
<dbReference type="EMBL" id="PTJA01000002">
    <property type="protein sequence ID" value="PPK82462.1"/>
    <property type="molecule type" value="Genomic_DNA"/>
</dbReference>
<gene>
    <name evidence="2" type="ORF">BXY41_102150</name>
</gene>
<feature type="transmembrane region" description="Helical" evidence="1">
    <location>
        <begin position="82"/>
        <end position="104"/>
    </location>
</feature>
<accession>A0A2S6HWT1</accession>
<dbReference type="Proteomes" id="UP000237749">
    <property type="component" value="Unassembled WGS sequence"/>
</dbReference>
<feature type="transmembrane region" description="Helical" evidence="1">
    <location>
        <begin position="6"/>
        <end position="33"/>
    </location>
</feature>